<accession>A0A543JFZ6</accession>
<sequence>MSVDHAAHHSGTATTRPHRRVAMIAAGALFTAAMTSAVFTGTAQAEQRCGANTYVHNITVTQGPGPDFTIKLKPTEAARNATLHRKAWDATVSMWHAVQGCVPGLYHQLADSVWQQLECHVYYGRANGLTGPTFDFESWHAPLPDPNWLNYGTSKCLNTQTNHWKGTGKLIPGALDLHGANSNIG</sequence>
<reference evidence="2 3" key="1">
    <citation type="submission" date="2019-06" db="EMBL/GenBank/DDBJ databases">
        <title>Sequencing the genomes of 1000 actinobacteria strains.</title>
        <authorList>
            <person name="Klenk H.-P."/>
        </authorList>
    </citation>
    <scope>NUCLEOTIDE SEQUENCE [LARGE SCALE GENOMIC DNA]</scope>
    <source>
        <strain evidence="2 3">DSM 45456</strain>
    </source>
</reference>
<proteinExistence type="predicted"/>
<evidence type="ECO:0000313" key="3">
    <source>
        <dbReference type="Proteomes" id="UP000316628"/>
    </source>
</evidence>
<gene>
    <name evidence="2" type="ORF">FHX81_4144</name>
</gene>
<protein>
    <submittedName>
        <fullName evidence="2">Uncharacterized protein</fullName>
    </submittedName>
</protein>
<dbReference type="OrthoDB" id="3376377at2"/>
<dbReference type="PROSITE" id="PS51318">
    <property type="entry name" value="TAT"/>
    <property type="match status" value="1"/>
</dbReference>
<dbReference type="EMBL" id="VFPP01000001">
    <property type="protein sequence ID" value="TQM81767.1"/>
    <property type="molecule type" value="Genomic_DNA"/>
</dbReference>
<evidence type="ECO:0000313" key="2">
    <source>
        <dbReference type="EMBL" id="TQM81767.1"/>
    </source>
</evidence>
<dbReference type="InterPro" id="IPR006311">
    <property type="entry name" value="TAT_signal"/>
</dbReference>
<comment type="caution">
    <text evidence="2">The sequence shown here is derived from an EMBL/GenBank/DDBJ whole genome shotgun (WGS) entry which is preliminary data.</text>
</comment>
<keyword evidence="1" id="KW-0812">Transmembrane</keyword>
<keyword evidence="3" id="KW-1185">Reference proteome</keyword>
<dbReference type="AlphaFoldDB" id="A0A543JFZ6"/>
<organism evidence="2 3">
    <name type="scientific">Saccharothrix saharensis</name>
    <dbReference type="NCBI Taxonomy" id="571190"/>
    <lineage>
        <taxon>Bacteria</taxon>
        <taxon>Bacillati</taxon>
        <taxon>Actinomycetota</taxon>
        <taxon>Actinomycetes</taxon>
        <taxon>Pseudonocardiales</taxon>
        <taxon>Pseudonocardiaceae</taxon>
        <taxon>Saccharothrix</taxon>
    </lineage>
</organism>
<feature type="transmembrane region" description="Helical" evidence="1">
    <location>
        <begin position="21"/>
        <end position="39"/>
    </location>
</feature>
<dbReference type="RefSeq" id="WP_141979685.1">
    <property type="nucleotide sequence ID" value="NZ_VFPP01000001.1"/>
</dbReference>
<keyword evidence="1" id="KW-1133">Transmembrane helix</keyword>
<name>A0A543JFZ6_9PSEU</name>
<dbReference type="Proteomes" id="UP000316628">
    <property type="component" value="Unassembled WGS sequence"/>
</dbReference>
<keyword evidence="1" id="KW-0472">Membrane</keyword>
<evidence type="ECO:0000256" key="1">
    <source>
        <dbReference type="SAM" id="Phobius"/>
    </source>
</evidence>